<evidence type="ECO:0000313" key="7">
    <source>
        <dbReference type="Proteomes" id="UP000193240"/>
    </source>
</evidence>
<dbReference type="SUPFAM" id="SSF53335">
    <property type="entry name" value="S-adenosyl-L-methionine-dependent methyltransferases"/>
    <property type="match status" value="1"/>
</dbReference>
<dbReference type="CDD" id="cd02440">
    <property type="entry name" value="AdoMet_MTases"/>
    <property type="match status" value="1"/>
</dbReference>
<accession>A0A1Y2LJ64</accession>
<dbReference type="InterPro" id="IPR029063">
    <property type="entry name" value="SAM-dependent_MTases_sf"/>
</dbReference>
<evidence type="ECO:0000256" key="3">
    <source>
        <dbReference type="ARBA" id="ARBA00022679"/>
    </source>
</evidence>
<reference evidence="6 7" key="1">
    <citation type="journal article" date="2017" name="Genome Announc.">
        <title>Genome sequence of the saprophytic ascomycete Epicoccum nigrum ICMP 19927 strain isolated from New Zealand.</title>
        <authorList>
            <person name="Fokin M."/>
            <person name="Fleetwood D."/>
            <person name="Weir B.S."/>
            <person name="Villas-Boas S.G."/>
        </authorList>
    </citation>
    <scope>NUCLEOTIDE SEQUENCE [LARGE SCALE GENOMIC DNA]</scope>
    <source>
        <strain evidence="6 7">ICMP 19927</strain>
    </source>
</reference>
<dbReference type="Pfam" id="PF05724">
    <property type="entry name" value="TPMT"/>
    <property type="match status" value="1"/>
</dbReference>
<organism evidence="6 7">
    <name type="scientific">Epicoccum nigrum</name>
    <name type="common">Soil fungus</name>
    <name type="synonym">Epicoccum purpurascens</name>
    <dbReference type="NCBI Taxonomy" id="105696"/>
    <lineage>
        <taxon>Eukaryota</taxon>
        <taxon>Fungi</taxon>
        <taxon>Dikarya</taxon>
        <taxon>Ascomycota</taxon>
        <taxon>Pezizomycotina</taxon>
        <taxon>Dothideomycetes</taxon>
        <taxon>Pleosporomycetidae</taxon>
        <taxon>Pleosporales</taxon>
        <taxon>Pleosporineae</taxon>
        <taxon>Didymellaceae</taxon>
        <taxon>Epicoccum</taxon>
    </lineage>
</organism>
<evidence type="ECO:0000256" key="1">
    <source>
        <dbReference type="ARBA" id="ARBA00022553"/>
    </source>
</evidence>
<dbReference type="Gene3D" id="3.40.50.150">
    <property type="entry name" value="Vaccinia Virus protein VP39"/>
    <property type="match status" value="1"/>
</dbReference>
<feature type="compositionally biased region" description="Basic and acidic residues" evidence="5">
    <location>
        <begin position="133"/>
        <end position="152"/>
    </location>
</feature>
<name>A0A1Y2LJ64_EPING</name>
<keyword evidence="1" id="KW-0597">Phosphoprotein</keyword>
<dbReference type="GO" id="GO:0032259">
    <property type="term" value="P:methylation"/>
    <property type="evidence" value="ECO:0007669"/>
    <property type="project" value="UniProtKB-KW"/>
</dbReference>
<evidence type="ECO:0000256" key="5">
    <source>
        <dbReference type="SAM" id="MobiDB-lite"/>
    </source>
</evidence>
<feature type="region of interest" description="Disordered" evidence="5">
    <location>
        <begin position="133"/>
        <end position="153"/>
    </location>
</feature>
<feature type="region of interest" description="Disordered" evidence="5">
    <location>
        <begin position="50"/>
        <end position="84"/>
    </location>
</feature>
<dbReference type="PANTHER" id="PTHR32183">
    <property type="match status" value="1"/>
</dbReference>
<sequence length="303" mass="32006">MANPNQDRLRAHFSALPTTAAAQATGWDTLWEASTFLPWDRGYANPALMDLLANPGAPPTSPDKNPTPGAPPPGPAPAVKLPKAVEGGRRRRALVPGCGKGYDVALFAAYGYDAVGLEVSGHAVGAARKYLEDGEGGRGKGAEGEYEGRDGGQGKGSAVCVEGDFFDDAWLGEVGAKVEEGFDVIYDNTFLCALPPSLRPAWAARIAQLLAKDGALICLEFPTHKPAASAGPPWSLPPTVHLELLKRPGEDIAYDEGGVVVASQRGESERALRRVAHYTPARTHEVAVIKGVVRDCVSVWVHV</sequence>
<dbReference type="EMBL" id="KZ107860">
    <property type="protein sequence ID" value="OSS44034.1"/>
    <property type="molecule type" value="Genomic_DNA"/>
</dbReference>
<keyword evidence="7" id="KW-1185">Reference proteome</keyword>
<dbReference type="PROSITE" id="PS51585">
    <property type="entry name" value="SAM_MT_TPMT"/>
    <property type="match status" value="1"/>
</dbReference>
<keyword evidence="2" id="KW-0489">Methyltransferase</keyword>
<evidence type="ECO:0008006" key="8">
    <source>
        <dbReference type="Google" id="ProtNLM"/>
    </source>
</evidence>
<protein>
    <recommendedName>
        <fullName evidence="8">S-adenosyl-L-methionine-dependent methyltransferase</fullName>
    </recommendedName>
</protein>
<dbReference type="InParanoid" id="A0A1Y2LJ64"/>
<keyword evidence="4" id="KW-0949">S-adenosyl-L-methionine</keyword>
<evidence type="ECO:0000256" key="4">
    <source>
        <dbReference type="ARBA" id="ARBA00022691"/>
    </source>
</evidence>
<gene>
    <name evidence="6" type="ORF">B5807_11315</name>
</gene>
<dbReference type="PANTHER" id="PTHR32183:SF6">
    <property type="entry name" value="CYSTEINE SULFINATE DESULFINASE_CYSTEINE DESULFURASE AND RELATED ENZYMES"/>
    <property type="match status" value="1"/>
</dbReference>
<evidence type="ECO:0000313" key="6">
    <source>
        <dbReference type="EMBL" id="OSS44034.1"/>
    </source>
</evidence>
<dbReference type="AlphaFoldDB" id="A0A1Y2LJ64"/>
<dbReference type="InterPro" id="IPR008854">
    <property type="entry name" value="TPMT"/>
</dbReference>
<evidence type="ECO:0000256" key="2">
    <source>
        <dbReference type="ARBA" id="ARBA00022603"/>
    </source>
</evidence>
<proteinExistence type="predicted"/>
<dbReference type="GO" id="GO:0008757">
    <property type="term" value="F:S-adenosylmethionine-dependent methyltransferase activity"/>
    <property type="evidence" value="ECO:0007669"/>
    <property type="project" value="InterPro"/>
</dbReference>
<dbReference type="Proteomes" id="UP000193240">
    <property type="component" value="Unassembled WGS sequence"/>
</dbReference>
<dbReference type="STRING" id="105696.A0A1Y2LJ64"/>
<dbReference type="OMA" id="RDFISVW"/>
<keyword evidence="3" id="KW-0808">Transferase</keyword>